<keyword evidence="3 6" id="KW-1133">Transmembrane helix</keyword>
<name>A0ABV2W1M6_9ACTN</name>
<evidence type="ECO:0000256" key="2">
    <source>
        <dbReference type="ARBA" id="ARBA00022692"/>
    </source>
</evidence>
<evidence type="ECO:0000256" key="3">
    <source>
        <dbReference type="ARBA" id="ARBA00022989"/>
    </source>
</evidence>
<dbReference type="EMBL" id="JBEXZR010000005">
    <property type="protein sequence ID" value="MEU0707440.1"/>
    <property type="molecule type" value="Genomic_DNA"/>
</dbReference>
<dbReference type="InterPro" id="IPR032808">
    <property type="entry name" value="DoxX"/>
</dbReference>
<evidence type="ECO:0000256" key="4">
    <source>
        <dbReference type="ARBA" id="ARBA00023136"/>
    </source>
</evidence>
<dbReference type="Pfam" id="PF13564">
    <property type="entry name" value="DoxX_2"/>
    <property type="match status" value="1"/>
</dbReference>
<proteinExistence type="predicted"/>
<feature type="region of interest" description="Disordered" evidence="5">
    <location>
        <begin position="1"/>
        <end position="26"/>
    </location>
</feature>
<evidence type="ECO:0000313" key="8">
    <source>
        <dbReference type="Proteomes" id="UP001550378"/>
    </source>
</evidence>
<evidence type="ECO:0000256" key="6">
    <source>
        <dbReference type="SAM" id="Phobius"/>
    </source>
</evidence>
<sequence length="160" mass="16024">MTATTPAAASAPAASPAVPASAPAAPSRRADTGVRALQIVLALFFAIPSAGPKLVGHSSAAASFDAIGLGDWFMYLVGALELAGAVALVVPALSGVAALALIGLMAGALVTQIAFLGGRFWYTPVIFAVLLAVVARARRHRTAALLRRVGGRVPSGTRGV</sequence>
<keyword evidence="2 6" id="KW-0812">Transmembrane</keyword>
<comment type="caution">
    <text evidence="7">The sequence shown here is derived from an EMBL/GenBank/DDBJ whole genome shotgun (WGS) entry which is preliminary data.</text>
</comment>
<evidence type="ECO:0000313" key="7">
    <source>
        <dbReference type="EMBL" id="MEU0707440.1"/>
    </source>
</evidence>
<reference evidence="7 8" key="1">
    <citation type="submission" date="2024-06" db="EMBL/GenBank/DDBJ databases">
        <title>The Natural Products Discovery Center: Release of the First 8490 Sequenced Strains for Exploring Actinobacteria Biosynthetic Diversity.</title>
        <authorList>
            <person name="Kalkreuter E."/>
            <person name="Kautsar S.A."/>
            <person name="Yang D."/>
            <person name="Bader C.D."/>
            <person name="Teijaro C.N."/>
            <person name="Fluegel L."/>
            <person name="Davis C.M."/>
            <person name="Simpson J.R."/>
            <person name="Lauterbach L."/>
            <person name="Steele A.D."/>
            <person name="Gui C."/>
            <person name="Meng S."/>
            <person name="Li G."/>
            <person name="Viehrig K."/>
            <person name="Ye F."/>
            <person name="Su P."/>
            <person name="Kiefer A.F."/>
            <person name="Nichols A."/>
            <person name="Cepeda A.J."/>
            <person name="Yan W."/>
            <person name="Fan B."/>
            <person name="Jiang Y."/>
            <person name="Adhikari A."/>
            <person name="Zheng C.-J."/>
            <person name="Schuster L."/>
            <person name="Cowan T.M."/>
            <person name="Smanski M.J."/>
            <person name="Chevrette M.G."/>
            <person name="De Carvalho L.P.S."/>
            <person name="Shen B."/>
        </authorList>
    </citation>
    <scope>NUCLEOTIDE SEQUENCE [LARGE SCALE GENOMIC DNA]</scope>
    <source>
        <strain evidence="7 8">NPDC006337</strain>
    </source>
</reference>
<dbReference type="Proteomes" id="UP001550378">
    <property type="component" value="Unassembled WGS sequence"/>
</dbReference>
<protein>
    <submittedName>
        <fullName evidence="7">DoxX family protein</fullName>
    </submittedName>
</protein>
<evidence type="ECO:0000256" key="5">
    <source>
        <dbReference type="SAM" id="MobiDB-lite"/>
    </source>
</evidence>
<keyword evidence="4 6" id="KW-0472">Membrane</keyword>
<comment type="subcellular location">
    <subcellularLocation>
        <location evidence="1">Membrane</location>
        <topology evidence="1">Multi-pass membrane protein</topology>
    </subcellularLocation>
</comment>
<evidence type="ECO:0000256" key="1">
    <source>
        <dbReference type="ARBA" id="ARBA00004141"/>
    </source>
</evidence>
<gene>
    <name evidence="7" type="ORF">ABZ508_08685</name>
</gene>
<feature type="transmembrane region" description="Helical" evidence="6">
    <location>
        <begin position="34"/>
        <end position="52"/>
    </location>
</feature>
<feature type="transmembrane region" description="Helical" evidence="6">
    <location>
        <begin position="72"/>
        <end position="90"/>
    </location>
</feature>
<dbReference type="RefSeq" id="WP_359659131.1">
    <property type="nucleotide sequence ID" value="NZ_JBEXZP010000485.1"/>
</dbReference>
<accession>A0ABV2W1M6</accession>
<organism evidence="7 8">
    <name type="scientific">Streptomyces lavendulocolor</name>
    <dbReference type="NCBI Taxonomy" id="67316"/>
    <lineage>
        <taxon>Bacteria</taxon>
        <taxon>Bacillati</taxon>
        <taxon>Actinomycetota</taxon>
        <taxon>Actinomycetes</taxon>
        <taxon>Kitasatosporales</taxon>
        <taxon>Streptomycetaceae</taxon>
        <taxon>Streptomyces</taxon>
    </lineage>
</organism>
<feature type="transmembrane region" description="Helical" evidence="6">
    <location>
        <begin position="97"/>
        <end position="115"/>
    </location>
</feature>
<feature type="transmembrane region" description="Helical" evidence="6">
    <location>
        <begin position="121"/>
        <end position="138"/>
    </location>
</feature>
<keyword evidence="8" id="KW-1185">Reference proteome</keyword>